<evidence type="ECO:0000256" key="1">
    <source>
        <dbReference type="PROSITE-ProRule" id="PRU00285"/>
    </source>
</evidence>
<dbReference type="GO" id="GO:0005525">
    <property type="term" value="F:GTP binding"/>
    <property type="evidence" value="ECO:0007669"/>
    <property type="project" value="InterPro"/>
</dbReference>
<evidence type="ECO:0000313" key="4">
    <source>
        <dbReference type="EMBL" id="CAF1304180.1"/>
    </source>
</evidence>
<dbReference type="OrthoDB" id="2135133at2759"/>
<dbReference type="Proteomes" id="UP000663881">
    <property type="component" value="Unassembled WGS sequence"/>
</dbReference>
<dbReference type="CDD" id="cd06464">
    <property type="entry name" value="ACD_sHsps-like"/>
    <property type="match status" value="1"/>
</dbReference>
<dbReference type="Proteomes" id="UP000663891">
    <property type="component" value="Unassembled WGS sequence"/>
</dbReference>
<protein>
    <recommendedName>
        <fullName evidence="3">SHSP domain-containing protein</fullName>
    </recommendedName>
</protein>
<sequence>MDKIPGIGANLVKTVTNLIDSKEEKSQDNALSTVLGSLKLYDDNSPLSTLSSKYRSTETLYDIVIRINNISDLRTQGWEILVGKHAKNILPIRMILDRNASTNSLSEKKQGVIATALGAYNRGKSFLLKKLCKIELPNGNLISTEGISITAGRENYTNLVFLDTAGTDTPVKNEEIEFKRATEALLREVVLHLSTFIIIVVNRLRATDQIYIKEILKYCRNTPNKKSVIIVHNFVDIETIEDLDKIIENEVKNIFGAKLETLQLVVNRTAKSINYFTSYQSGIDVRHYILAKSRSNAADHWNKQTLDGIMNLLQNSENKQSLDIINDMIHFINTKLPQLFKQDNHYQNNSSSQNIEIVQHNSQPYIVHSDRQHREDLLKDPLLLELAEKLVYDDAGYFIRNESGQWQPRYNLYDDKDNYYLIVETAGFRKGELKTSRTDKSISIEGTRIDLTKGMINPTIRQSDIPVGSFKLNIPFKKDINPDGVEIERDEGLLRFTIPKKKTNQIDEAV</sequence>
<dbReference type="InterPro" id="IPR027417">
    <property type="entry name" value="P-loop_NTPase"/>
</dbReference>
<dbReference type="AlphaFoldDB" id="A0A818IAS8"/>
<dbReference type="PANTHER" id="PTHR34726">
    <property type="entry name" value="GBP DOMAIN-CONTAINING PROTEIN"/>
    <property type="match status" value="1"/>
</dbReference>
<evidence type="ECO:0000313" key="6">
    <source>
        <dbReference type="Proteomes" id="UP000663881"/>
    </source>
</evidence>
<dbReference type="Pfam" id="PF00011">
    <property type="entry name" value="HSP20"/>
    <property type="match status" value="1"/>
</dbReference>
<evidence type="ECO:0000313" key="5">
    <source>
        <dbReference type="EMBL" id="CAF3519353.1"/>
    </source>
</evidence>
<comment type="caution">
    <text evidence="5">The sequence shown here is derived from an EMBL/GenBank/DDBJ whole genome shotgun (WGS) entry which is preliminary data.</text>
</comment>
<evidence type="ECO:0000259" key="3">
    <source>
        <dbReference type="PROSITE" id="PS01031"/>
    </source>
</evidence>
<comment type="similarity">
    <text evidence="1 2">Belongs to the small heat shock protein (HSP20) family.</text>
</comment>
<dbReference type="SUPFAM" id="SSF52540">
    <property type="entry name" value="P-loop containing nucleoside triphosphate hydrolases"/>
    <property type="match status" value="1"/>
</dbReference>
<proteinExistence type="inferred from homology"/>
<dbReference type="Pfam" id="PF01926">
    <property type="entry name" value="MMR_HSR1"/>
    <property type="match status" value="1"/>
</dbReference>
<evidence type="ECO:0000256" key="2">
    <source>
        <dbReference type="RuleBase" id="RU003616"/>
    </source>
</evidence>
<gene>
    <name evidence="5" type="ORF">OKA104_LOCUS2502</name>
    <name evidence="4" type="ORF">VCS650_LOCUS31221</name>
</gene>
<dbReference type="PANTHER" id="PTHR34726:SF3">
    <property type="entry name" value="GUANYLATE-BINDING PROTEIN N-TERMINAL DOMAIN-CONTAINING PROTEIN-RELATED"/>
    <property type="match status" value="1"/>
</dbReference>
<dbReference type="InterPro" id="IPR008978">
    <property type="entry name" value="HSP20-like_chaperone"/>
</dbReference>
<dbReference type="SUPFAM" id="SSF49764">
    <property type="entry name" value="HSP20-like chaperones"/>
    <property type="match status" value="1"/>
</dbReference>
<dbReference type="Gene3D" id="3.40.50.300">
    <property type="entry name" value="P-loop containing nucleotide triphosphate hydrolases"/>
    <property type="match status" value="1"/>
</dbReference>
<dbReference type="EMBL" id="CAJNON010000528">
    <property type="protein sequence ID" value="CAF1304180.1"/>
    <property type="molecule type" value="Genomic_DNA"/>
</dbReference>
<dbReference type="InterPro" id="IPR002068">
    <property type="entry name" value="A-crystallin/Hsp20_dom"/>
</dbReference>
<dbReference type="PROSITE" id="PS01031">
    <property type="entry name" value="SHSP"/>
    <property type="match status" value="1"/>
</dbReference>
<reference evidence="5" key="1">
    <citation type="submission" date="2021-02" db="EMBL/GenBank/DDBJ databases">
        <authorList>
            <person name="Nowell W R."/>
        </authorList>
    </citation>
    <scope>NUCLEOTIDE SEQUENCE</scope>
</reference>
<name>A0A818IAS8_9BILA</name>
<dbReference type="InterPro" id="IPR006073">
    <property type="entry name" value="GTP-bd"/>
</dbReference>
<feature type="domain" description="SHSP" evidence="3">
    <location>
        <begin position="401"/>
        <end position="510"/>
    </location>
</feature>
<dbReference type="EMBL" id="CAJOAY010000068">
    <property type="protein sequence ID" value="CAF3519353.1"/>
    <property type="molecule type" value="Genomic_DNA"/>
</dbReference>
<dbReference type="Gene3D" id="2.60.40.790">
    <property type="match status" value="1"/>
</dbReference>
<accession>A0A818IAS8</accession>
<organism evidence="5 6">
    <name type="scientific">Adineta steineri</name>
    <dbReference type="NCBI Taxonomy" id="433720"/>
    <lineage>
        <taxon>Eukaryota</taxon>
        <taxon>Metazoa</taxon>
        <taxon>Spiralia</taxon>
        <taxon>Gnathifera</taxon>
        <taxon>Rotifera</taxon>
        <taxon>Eurotatoria</taxon>
        <taxon>Bdelloidea</taxon>
        <taxon>Adinetida</taxon>
        <taxon>Adinetidae</taxon>
        <taxon>Adineta</taxon>
    </lineage>
</organism>